<feature type="non-terminal residue" evidence="2">
    <location>
        <position position="1"/>
    </location>
</feature>
<reference evidence="2" key="1">
    <citation type="submission" date="2021-12" db="EMBL/GenBank/DDBJ databases">
        <title>Comparative genomics, transcriptomics and evolutionary studies reveal genomic signatures of adaptation to plant cell wall in hemibiotrophic fungi.</title>
        <authorList>
            <consortium name="DOE Joint Genome Institute"/>
            <person name="Baroncelli R."/>
            <person name="Diaz J.F."/>
            <person name="Benocci T."/>
            <person name="Peng M."/>
            <person name="Battaglia E."/>
            <person name="Haridas S."/>
            <person name="Andreopoulos W."/>
            <person name="Labutti K."/>
            <person name="Pangilinan J."/>
            <person name="Floch G.L."/>
            <person name="Makela M.R."/>
            <person name="Henrissat B."/>
            <person name="Grigoriev I.V."/>
            <person name="Crouch J.A."/>
            <person name="De Vries R.P."/>
            <person name="Sukno S.A."/>
            <person name="Thon M.R."/>
        </authorList>
    </citation>
    <scope>NUCLEOTIDE SEQUENCE</scope>
    <source>
        <strain evidence="2">CBS 112980</strain>
    </source>
</reference>
<accession>A0AAD8UBF1</accession>
<dbReference type="Pfam" id="PF07971">
    <property type="entry name" value="Glyco_hydro_92"/>
    <property type="match status" value="1"/>
</dbReference>
<evidence type="ECO:0000313" key="3">
    <source>
        <dbReference type="Proteomes" id="UP001244207"/>
    </source>
</evidence>
<sequence>GYYLPGKEPGFQTPFLFLYHFGKPAELVVQVRRIVQEHFNSSRNEALGCDNDAVKARLLTSFLLELYPVVASGDMPVSSPFMPGYVTESKVMGVAKVTVKGFDPDCLARDVPVRERAHLERGELPCWL</sequence>
<proteinExistence type="predicted"/>
<organism evidence="2 3">
    <name type="scientific">Glomerella acutata</name>
    <name type="common">Colletotrichum acutatum</name>
    <dbReference type="NCBI Taxonomy" id="27357"/>
    <lineage>
        <taxon>Eukaryota</taxon>
        <taxon>Fungi</taxon>
        <taxon>Dikarya</taxon>
        <taxon>Ascomycota</taxon>
        <taxon>Pezizomycotina</taxon>
        <taxon>Sordariomycetes</taxon>
        <taxon>Hypocreomycetidae</taxon>
        <taxon>Glomerellales</taxon>
        <taxon>Glomerellaceae</taxon>
        <taxon>Colletotrichum</taxon>
        <taxon>Colletotrichum acutatum species complex</taxon>
    </lineage>
</organism>
<name>A0AAD8UBF1_GLOAC</name>
<dbReference type="GeneID" id="85399171"/>
<protein>
    <recommendedName>
        <fullName evidence="1">Glycosyl hydrolase family 92 domain-containing protein</fullName>
    </recommendedName>
</protein>
<dbReference type="EMBL" id="JAHMHS010000176">
    <property type="protein sequence ID" value="KAK1709998.1"/>
    <property type="molecule type" value="Genomic_DNA"/>
</dbReference>
<feature type="domain" description="Glycosyl hydrolase family 92" evidence="1">
    <location>
        <begin position="1"/>
        <end position="89"/>
    </location>
</feature>
<keyword evidence="3" id="KW-1185">Reference proteome</keyword>
<evidence type="ECO:0000313" key="2">
    <source>
        <dbReference type="EMBL" id="KAK1709998.1"/>
    </source>
</evidence>
<comment type="caution">
    <text evidence="2">The sequence shown here is derived from an EMBL/GenBank/DDBJ whole genome shotgun (WGS) entry which is preliminary data.</text>
</comment>
<dbReference type="InterPro" id="IPR012939">
    <property type="entry name" value="Glyco_hydro_92"/>
</dbReference>
<evidence type="ECO:0000259" key="1">
    <source>
        <dbReference type="Pfam" id="PF07971"/>
    </source>
</evidence>
<gene>
    <name evidence="2" type="ORF">BDZ83DRAFT_766769</name>
</gene>
<dbReference type="RefSeq" id="XP_060358694.1">
    <property type="nucleotide sequence ID" value="XM_060515273.1"/>
</dbReference>
<dbReference type="Gene3D" id="3.30.2080.10">
    <property type="entry name" value="GH92 mannosidase domain"/>
    <property type="match status" value="1"/>
</dbReference>
<dbReference type="Proteomes" id="UP001244207">
    <property type="component" value="Unassembled WGS sequence"/>
</dbReference>
<dbReference type="AlphaFoldDB" id="A0AAD8UBF1"/>